<dbReference type="InterPro" id="IPR032675">
    <property type="entry name" value="LRR_dom_sf"/>
</dbReference>
<protein>
    <recommendedName>
        <fullName evidence="4">F-box domain-containing protein</fullName>
    </recommendedName>
</protein>
<dbReference type="VEuPathDB" id="FungiDB:yc1106_01142"/>
<gene>
    <name evidence="2" type="ORF">yc1106_01142</name>
</gene>
<evidence type="ECO:0000256" key="1">
    <source>
        <dbReference type="SAM" id="MobiDB-lite"/>
    </source>
</evidence>
<organism evidence="2 3">
    <name type="scientific">Curvularia clavata</name>
    <dbReference type="NCBI Taxonomy" id="95742"/>
    <lineage>
        <taxon>Eukaryota</taxon>
        <taxon>Fungi</taxon>
        <taxon>Dikarya</taxon>
        <taxon>Ascomycota</taxon>
        <taxon>Pezizomycotina</taxon>
        <taxon>Dothideomycetes</taxon>
        <taxon>Pleosporomycetidae</taxon>
        <taxon>Pleosporales</taxon>
        <taxon>Pleosporineae</taxon>
        <taxon>Pleosporaceae</taxon>
        <taxon>Curvularia</taxon>
    </lineage>
</organism>
<accession>A0A9Q9DNF7</accession>
<sequence length="711" mass="78576">MFRLSKSRKDKQERAPVDVCEPPRPRIINGLKRRASNTIRSVAIPQVVVRTPRLSVIKATGPRFSEDSSYTDCPATYSASAPWQLQRSTSGSDDGYQIPGYFHRSLPREVYDCIVTQLEQMHLDQDRACASCYLEDLHSLSLTSRTWGKAANAVMYRKVLVLANEEHGALPRLKVKGTSRLKLLRRTLRENSTLAQQVKELHLSDFQTLYQNATIEQEEILNLVASLVMACPRLERLVGFHVPFSTTFDRLSYALSTRSNLRERTWIFDNTDIGFHEEDEDEIKGHYVAECDPTERFLDLNSNHLELSTLVLHQGPDNLSSPLNFRAIIGTCRSFPQLRNLSITGLPASAFTNLVLNALPANLRSLRLGHLPGVTEKGIQRFAKSTQAKSIQRLTLINLEISSVLTFADILSPYLACLEEFSLIQNNAPTLREQDPTPIFHSPLLHYLHWELRSEASPLPAFTVSSPSSIESPESSTTPSVNPESSCDLGTSILAASIRDNKFPSLRRIRVPHDPQGTIQSLCKPLATALLLPDISKLAFVPRTASSTGSPRTSNESAPGSPLADEMTICTMVTGTRVDSVVNLPRIRSPTTIVATEGVLAPIRSRLAAQSRILAARNKPGMVVRVIDPEGNAGVDRVFGSYIGDLRSEIMYELKPDEGIVGPTGWVTDMNDLMSCRAEGDEDALECTWGPCGHVLHAGVSSKSGMVDDLF</sequence>
<dbReference type="Gene3D" id="3.80.10.10">
    <property type="entry name" value="Ribonuclease Inhibitor"/>
    <property type="match status" value="1"/>
</dbReference>
<proteinExistence type="predicted"/>
<reference evidence="2" key="1">
    <citation type="submission" date="2021-12" db="EMBL/GenBank/DDBJ databases">
        <title>Curvularia clavata genome.</title>
        <authorList>
            <person name="Cao Y."/>
        </authorList>
    </citation>
    <scope>NUCLEOTIDE SEQUENCE</scope>
    <source>
        <strain evidence="2">Yc1106</strain>
    </source>
</reference>
<feature type="compositionally biased region" description="Basic and acidic residues" evidence="1">
    <location>
        <begin position="10"/>
        <end position="20"/>
    </location>
</feature>
<feature type="region of interest" description="Disordered" evidence="1">
    <location>
        <begin position="543"/>
        <end position="563"/>
    </location>
</feature>
<evidence type="ECO:0000313" key="3">
    <source>
        <dbReference type="Proteomes" id="UP001056012"/>
    </source>
</evidence>
<dbReference type="Proteomes" id="UP001056012">
    <property type="component" value="Chromosome 1"/>
</dbReference>
<dbReference type="OrthoDB" id="3210378at2759"/>
<feature type="region of interest" description="Disordered" evidence="1">
    <location>
        <begin position="463"/>
        <end position="485"/>
    </location>
</feature>
<feature type="region of interest" description="Disordered" evidence="1">
    <location>
        <begin position="1"/>
        <end position="20"/>
    </location>
</feature>
<name>A0A9Q9DNF7_CURCL</name>
<keyword evidence="3" id="KW-1185">Reference proteome</keyword>
<feature type="compositionally biased region" description="Polar residues" evidence="1">
    <location>
        <begin position="544"/>
        <end position="558"/>
    </location>
</feature>
<dbReference type="AlphaFoldDB" id="A0A9Q9DNF7"/>
<evidence type="ECO:0008006" key="4">
    <source>
        <dbReference type="Google" id="ProtNLM"/>
    </source>
</evidence>
<dbReference type="EMBL" id="CP089274">
    <property type="protein sequence ID" value="USP73868.1"/>
    <property type="molecule type" value="Genomic_DNA"/>
</dbReference>
<evidence type="ECO:0000313" key="2">
    <source>
        <dbReference type="EMBL" id="USP73868.1"/>
    </source>
</evidence>